<evidence type="ECO:0000256" key="7">
    <source>
        <dbReference type="ARBA" id="ARBA00023170"/>
    </source>
</evidence>
<proteinExistence type="inferred from homology"/>
<comment type="caution">
    <text evidence="12">The sequence shown here is derived from an EMBL/GenBank/DDBJ whole genome shotgun (WGS) entry which is preliminary data.</text>
</comment>
<evidence type="ECO:0000256" key="9">
    <source>
        <dbReference type="SAM" id="MobiDB-lite"/>
    </source>
</evidence>
<keyword evidence="8" id="KW-0325">Glycoprotein</keyword>
<feature type="compositionally biased region" description="Basic residues" evidence="9">
    <location>
        <begin position="65"/>
        <end position="74"/>
    </location>
</feature>
<comment type="similarity">
    <text evidence="2">Belongs to the glutamate-gated ion channel (TC 1.A.10.1) family.</text>
</comment>
<keyword evidence="5 10" id="KW-1133">Transmembrane helix</keyword>
<dbReference type="Gene3D" id="1.10.287.70">
    <property type="match status" value="1"/>
</dbReference>
<dbReference type="STRING" id="6689.A0A423SLN7"/>
<keyword evidence="13" id="KW-1185">Reference proteome</keyword>
<evidence type="ECO:0000256" key="1">
    <source>
        <dbReference type="ARBA" id="ARBA00004651"/>
    </source>
</evidence>
<organism evidence="12 13">
    <name type="scientific">Penaeus vannamei</name>
    <name type="common">Whiteleg shrimp</name>
    <name type="synonym">Litopenaeus vannamei</name>
    <dbReference type="NCBI Taxonomy" id="6689"/>
    <lineage>
        <taxon>Eukaryota</taxon>
        <taxon>Metazoa</taxon>
        <taxon>Ecdysozoa</taxon>
        <taxon>Arthropoda</taxon>
        <taxon>Crustacea</taxon>
        <taxon>Multicrustacea</taxon>
        <taxon>Malacostraca</taxon>
        <taxon>Eumalacostraca</taxon>
        <taxon>Eucarida</taxon>
        <taxon>Decapoda</taxon>
        <taxon>Dendrobranchiata</taxon>
        <taxon>Penaeoidea</taxon>
        <taxon>Penaeidae</taxon>
        <taxon>Penaeus</taxon>
    </lineage>
</organism>
<feature type="compositionally biased region" description="Basic and acidic residues" evidence="9">
    <location>
        <begin position="398"/>
        <end position="415"/>
    </location>
</feature>
<evidence type="ECO:0000256" key="6">
    <source>
        <dbReference type="ARBA" id="ARBA00023136"/>
    </source>
</evidence>
<dbReference type="AlphaFoldDB" id="A0A423SLN7"/>
<dbReference type="GO" id="GO:0015276">
    <property type="term" value="F:ligand-gated monoatomic ion channel activity"/>
    <property type="evidence" value="ECO:0007669"/>
    <property type="project" value="InterPro"/>
</dbReference>
<keyword evidence="6 10" id="KW-0472">Membrane</keyword>
<comment type="subcellular location">
    <subcellularLocation>
        <location evidence="1">Cell membrane</location>
        <topology evidence="1">Multi-pass membrane protein</topology>
    </subcellularLocation>
</comment>
<evidence type="ECO:0000313" key="12">
    <source>
        <dbReference type="EMBL" id="ROT65059.1"/>
    </source>
</evidence>
<feature type="transmembrane region" description="Helical" evidence="10">
    <location>
        <begin position="120"/>
        <end position="143"/>
    </location>
</feature>
<dbReference type="GO" id="GO:0050906">
    <property type="term" value="P:detection of stimulus involved in sensory perception"/>
    <property type="evidence" value="ECO:0007669"/>
    <property type="project" value="UniProtKB-ARBA"/>
</dbReference>
<dbReference type="PANTHER" id="PTHR42643:SF24">
    <property type="entry name" value="IONOTROPIC RECEPTOR 60A"/>
    <property type="match status" value="1"/>
</dbReference>
<feature type="transmembrane region" description="Helical" evidence="10">
    <location>
        <begin position="187"/>
        <end position="211"/>
    </location>
</feature>
<reference evidence="12 13" key="2">
    <citation type="submission" date="2019-01" db="EMBL/GenBank/DDBJ databases">
        <title>The decoding of complex shrimp genome reveals the adaptation for benthos swimmer, frequently molting mechanism and breeding impact on genome.</title>
        <authorList>
            <person name="Sun Y."/>
            <person name="Gao Y."/>
            <person name="Yu Y."/>
        </authorList>
    </citation>
    <scope>NUCLEOTIDE SEQUENCE [LARGE SCALE GENOMIC DNA]</scope>
    <source>
        <tissue evidence="12">Muscle</tissue>
    </source>
</reference>
<reference evidence="12 13" key="1">
    <citation type="submission" date="2018-04" db="EMBL/GenBank/DDBJ databases">
        <authorList>
            <person name="Zhang X."/>
            <person name="Yuan J."/>
            <person name="Li F."/>
            <person name="Xiang J."/>
        </authorList>
    </citation>
    <scope>NUCLEOTIDE SEQUENCE [LARGE SCALE GENOMIC DNA]</scope>
    <source>
        <tissue evidence="12">Muscle</tissue>
    </source>
</reference>
<dbReference type="Proteomes" id="UP000283509">
    <property type="component" value="Unassembled WGS sequence"/>
</dbReference>
<evidence type="ECO:0000256" key="5">
    <source>
        <dbReference type="ARBA" id="ARBA00022989"/>
    </source>
</evidence>
<dbReference type="InterPro" id="IPR052192">
    <property type="entry name" value="Insect_Ionotropic_Sensory_Rcpt"/>
</dbReference>
<dbReference type="SUPFAM" id="SSF53850">
    <property type="entry name" value="Periplasmic binding protein-like II"/>
    <property type="match status" value="1"/>
</dbReference>
<evidence type="ECO:0000256" key="10">
    <source>
        <dbReference type="SAM" id="Phobius"/>
    </source>
</evidence>
<name>A0A423SLN7_PENVA</name>
<accession>A0A423SLN7</accession>
<gene>
    <name evidence="12" type="ORF">C7M84_016989</name>
</gene>
<keyword evidence="3" id="KW-1003">Cell membrane</keyword>
<keyword evidence="7" id="KW-0675">Receptor</keyword>
<keyword evidence="4 10" id="KW-0812">Transmembrane</keyword>
<dbReference type="InterPro" id="IPR001320">
    <property type="entry name" value="Iontro_rcpt_C"/>
</dbReference>
<sequence length="448" mass="49559">MNNDSLVAQVAEVYILDTQDPDVDSVYSSAVCRPGTPPEILRDDKDSSEDCCGGVGAVDKDRGPGQRHRDHPRTHGQPPADPRRQNELREVEMAVGPFAVSRARETVCDFSEPVYSENMAVLMVWLLTLAATLSVCLAFYSVVKCEANLFGLSRAKPWGEAVMWVIKALTQESTTGLPATDGARVVVATWLLASLVFMSSYSGILTAMLTVPRVTIPIDSVEDLVSQGDLPWRLEAGSMMYQYYQEATEGVRKQVFDGHEGTFQDCWAAREPISRGEFAGICDVTTMKKAMSWDFRTILLSFSLLLHNFIPPFSPHSSSPHSLSFYTTLSPLTLINLPFPSLPILSPFPHFIPPSLLSPFSLLFQQLIPLPFSPHSLSFSTTLSPLLFSPPFQDPDCEGSRPHRPVAEEGDHQHDPVPPASVSRQVLESRQQFGFQLLRRIAARRGGR</sequence>
<dbReference type="Pfam" id="PF00060">
    <property type="entry name" value="Lig_chan"/>
    <property type="match status" value="1"/>
</dbReference>
<dbReference type="OrthoDB" id="6485003at2759"/>
<feature type="domain" description="Ionotropic glutamate receptor C-terminal" evidence="11">
    <location>
        <begin position="123"/>
        <end position="279"/>
    </location>
</feature>
<evidence type="ECO:0000256" key="4">
    <source>
        <dbReference type="ARBA" id="ARBA00022692"/>
    </source>
</evidence>
<evidence type="ECO:0000256" key="3">
    <source>
        <dbReference type="ARBA" id="ARBA00022475"/>
    </source>
</evidence>
<evidence type="ECO:0000256" key="8">
    <source>
        <dbReference type="ARBA" id="ARBA00023180"/>
    </source>
</evidence>
<evidence type="ECO:0000256" key="2">
    <source>
        <dbReference type="ARBA" id="ARBA00008685"/>
    </source>
</evidence>
<dbReference type="GO" id="GO:0005886">
    <property type="term" value="C:plasma membrane"/>
    <property type="evidence" value="ECO:0007669"/>
    <property type="project" value="UniProtKB-SubCell"/>
</dbReference>
<protein>
    <submittedName>
        <fullName evidence="12">Carbonate dehydratase, eukaryotic-type</fullName>
    </submittedName>
</protein>
<evidence type="ECO:0000259" key="11">
    <source>
        <dbReference type="Pfam" id="PF00060"/>
    </source>
</evidence>
<feature type="region of interest" description="Disordered" evidence="9">
    <location>
        <begin position="394"/>
        <end position="424"/>
    </location>
</feature>
<feature type="region of interest" description="Disordered" evidence="9">
    <location>
        <begin position="28"/>
        <end position="86"/>
    </location>
</feature>
<dbReference type="EMBL" id="QCYY01003149">
    <property type="protein sequence ID" value="ROT65059.1"/>
    <property type="molecule type" value="Genomic_DNA"/>
</dbReference>
<evidence type="ECO:0000313" key="13">
    <source>
        <dbReference type="Proteomes" id="UP000283509"/>
    </source>
</evidence>
<dbReference type="PANTHER" id="PTHR42643">
    <property type="entry name" value="IONOTROPIC RECEPTOR 20A-RELATED"/>
    <property type="match status" value="1"/>
</dbReference>